<dbReference type="Proteomes" id="UP000256845">
    <property type="component" value="Unassembled WGS sequence"/>
</dbReference>
<dbReference type="InterPro" id="IPR036388">
    <property type="entry name" value="WH-like_DNA-bd_sf"/>
</dbReference>
<keyword evidence="2" id="KW-0805">Transcription regulation</keyword>
<dbReference type="FunFam" id="1.10.10.10:FF:000001">
    <property type="entry name" value="LysR family transcriptional regulator"/>
    <property type="match status" value="1"/>
</dbReference>
<comment type="similarity">
    <text evidence="1">Belongs to the LysR transcriptional regulatory family.</text>
</comment>
<dbReference type="InterPro" id="IPR058163">
    <property type="entry name" value="LysR-type_TF_proteobact-type"/>
</dbReference>
<protein>
    <submittedName>
        <fullName evidence="6">DNA-binding transcriptional LysR family regulator</fullName>
    </submittedName>
</protein>
<dbReference type="Gene3D" id="1.10.10.10">
    <property type="entry name" value="Winged helix-like DNA-binding domain superfamily/Winged helix DNA-binding domain"/>
    <property type="match status" value="1"/>
</dbReference>
<evidence type="ECO:0000256" key="1">
    <source>
        <dbReference type="ARBA" id="ARBA00009437"/>
    </source>
</evidence>
<comment type="caution">
    <text evidence="6">The sequence shown here is derived from an EMBL/GenBank/DDBJ whole genome shotgun (WGS) entry which is preliminary data.</text>
</comment>
<dbReference type="SUPFAM" id="SSF53850">
    <property type="entry name" value="Periplasmic binding protein-like II"/>
    <property type="match status" value="1"/>
</dbReference>
<evidence type="ECO:0000256" key="4">
    <source>
        <dbReference type="ARBA" id="ARBA00023163"/>
    </source>
</evidence>
<reference evidence="6 7" key="1">
    <citation type="submission" date="2018-07" db="EMBL/GenBank/DDBJ databases">
        <title>Genomic Encyclopedia of Type Strains, Phase III (KMG-III): the genomes of soil and plant-associated and newly described type strains.</title>
        <authorList>
            <person name="Whitman W."/>
        </authorList>
    </citation>
    <scope>NUCLEOTIDE SEQUENCE [LARGE SCALE GENOMIC DNA]</scope>
    <source>
        <strain evidence="6 7">CECT 8488</strain>
    </source>
</reference>
<dbReference type="GO" id="GO:0043565">
    <property type="term" value="F:sequence-specific DNA binding"/>
    <property type="evidence" value="ECO:0007669"/>
    <property type="project" value="TreeGrafter"/>
</dbReference>
<gene>
    <name evidence="6" type="ORF">DFP90_103140</name>
</gene>
<keyword evidence="4" id="KW-0804">Transcription</keyword>
<evidence type="ECO:0000259" key="5">
    <source>
        <dbReference type="PROSITE" id="PS50931"/>
    </source>
</evidence>
<dbReference type="GO" id="GO:0003700">
    <property type="term" value="F:DNA-binding transcription factor activity"/>
    <property type="evidence" value="ECO:0007669"/>
    <property type="project" value="InterPro"/>
</dbReference>
<accession>A0A3D9HPD1</accession>
<dbReference type="Pfam" id="PF03466">
    <property type="entry name" value="LysR_substrate"/>
    <property type="match status" value="1"/>
</dbReference>
<proteinExistence type="inferred from homology"/>
<dbReference type="Gene3D" id="3.40.190.290">
    <property type="match status" value="1"/>
</dbReference>
<dbReference type="InterPro" id="IPR005119">
    <property type="entry name" value="LysR_subst-bd"/>
</dbReference>
<dbReference type="EMBL" id="QRDW01000003">
    <property type="protein sequence ID" value="RED51340.1"/>
    <property type="molecule type" value="Genomic_DNA"/>
</dbReference>
<dbReference type="GO" id="GO:0006351">
    <property type="term" value="P:DNA-templated transcription"/>
    <property type="evidence" value="ECO:0007669"/>
    <property type="project" value="TreeGrafter"/>
</dbReference>
<dbReference type="InterPro" id="IPR000847">
    <property type="entry name" value="LysR_HTH_N"/>
</dbReference>
<keyword evidence="3 6" id="KW-0238">DNA-binding</keyword>
<dbReference type="RefSeq" id="WP_181905278.1">
    <property type="nucleotide sequence ID" value="NZ_QRDW01000003.1"/>
</dbReference>
<dbReference type="CDD" id="cd08422">
    <property type="entry name" value="PBP2_CrgA_like"/>
    <property type="match status" value="1"/>
</dbReference>
<evidence type="ECO:0000313" key="6">
    <source>
        <dbReference type="EMBL" id="RED51340.1"/>
    </source>
</evidence>
<dbReference type="PANTHER" id="PTHR30537">
    <property type="entry name" value="HTH-TYPE TRANSCRIPTIONAL REGULATOR"/>
    <property type="match status" value="1"/>
</dbReference>
<name>A0A3D9HPD1_9PROT</name>
<evidence type="ECO:0000256" key="3">
    <source>
        <dbReference type="ARBA" id="ARBA00023125"/>
    </source>
</evidence>
<evidence type="ECO:0000313" key="7">
    <source>
        <dbReference type="Proteomes" id="UP000256845"/>
    </source>
</evidence>
<evidence type="ECO:0000256" key="2">
    <source>
        <dbReference type="ARBA" id="ARBA00023015"/>
    </source>
</evidence>
<dbReference type="Pfam" id="PF00126">
    <property type="entry name" value="HTH_1"/>
    <property type="match status" value="1"/>
</dbReference>
<dbReference type="InterPro" id="IPR036390">
    <property type="entry name" value="WH_DNA-bd_sf"/>
</dbReference>
<organism evidence="6 7">
    <name type="scientific">Aestuariispira insulae</name>
    <dbReference type="NCBI Taxonomy" id="1461337"/>
    <lineage>
        <taxon>Bacteria</taxon>
        <taxon>Pseudomonadati</taxon>
        <taxon>Pseudomonadota</taxon>
        <taxon>Alphaproteobacteria</taxon>
        <taxon>Rhodospirillales</taxon>
        <taxon>Kiloniellaceae</taxon>
        <taxon>Aestuariispira</taxon>
    </lineage>
</organism>
<sequence length="308" mass="34667">MRRSFDRHHLMTVFQSVARQGSFSRAARHLGLPVSSVSKSVTSLEDSLGIKLIYRTTRHLSLTDEGQRYLGKVDQILNLIDDADDEVRGSQGQPAGRLRIVAPTIWGQFRLAPALSRFMMLYPDIKPELWLEDRTLDLAEEGIDVAFRPKLTPADQDHFCRPLPPSRQRLVASPGYIAGNPMPLATPEDLLHHRTLSYQGHDRVAPWQFWDDEGNSHSIKTDPVLGSNNYGVVLQAALDGVGIARLYDYITEKALDRGELIPLLTKYQQPERDRYLVYQQRRVGSAKLAAFLDFIETELGTKTAYGAG</sequence>
<dbReference type="PANTHER" id="PTHR30537:SF5">
    <property type="entry name" value="HTH-TYPE TRANSCRIPTIONAL ACTIVATOR TTDR-RELATED"/>
    <property type="match status" value="1"/>
</dbReference>
<dbReference type="AlphaFoldDB" id="A0A3D9HPD1"/>
<dbReference type="SUPFAM" id="SSF46785">
    <property type="entry name" value="Winged helix' DNA-binding domain"/>
    <property type="match status" value="1"/>
</dbReference>
<dbReference type="PROSITE" id="PS50931">
    <property type="entry name" value="HTH_LYSR"/>
    <property type="match status" value="1"/>
</dbReference>
<keyword evidence="7" id="KW-1185">Reference proteome</keyword>
<feature type="domain" description="HTH lysR-type" evidence="5">
    <location>
        <begin position="9"/>
        <end position="63"/>
    </location>
</feature>